<evidence type="ECO:0000313" key="3">
    <source>
        <dbReference type="Proteomes" id="UP000509414"/>
    </source>
</evidence>
<dbReference type="Proteomes" id="UP000509414">
    <property type="component" value="Chromosome"/>
</dbReference>
<evidence type="ECO:0000313" key="2">
    <source>
        <dbReference type="EMBL" id="QLI05611.1"/>
    </source>
</evidence>
<keyword evidence="1" id="KW-1133">Transmembrane helix</keyword>
<accession>A0A7H9CIX0</accession>
<keyword evidence="3" id="KW-1185">Reference proteome</keyword>
<protein>
    <submittedName>
        <fullName evidence="2">Uncharacterized protein</fullName>
    </submittedName>
</protein>
<keyword evidence="1" id="KW-0472">Membrane</keyword>
<feature type="transmembrane region" description="Helical" evidence="1">
    <location>
        <begin position="6"/>
        <end position="27"/>
    </location>
</feature>
<reference evidence="2 3" key="1">
    <citation type="submission" date="2020-02" db="EMBL/GenBank/DDBJ databases">
        <title>Complete genome sequence of the novel Campylobacter species Candidatus Campylobacter infans.</title>
        <authorList>
            <person name="Duim B."/>
            <person name="Zomer A."/>
            <person name="van der Graaf L."/>
            <person name="Wagenaar J."/>
        </authorList>
    </citation>
    <scope>NUCLEOTIDE SEQUENCE [LARGE SCALE GENOMIC DNA]</scope>
    <source>
        <strain evidence="2 3">19S00001</strain>
    </source>
</reference>
<organism evidence="2 3">
    <name type="scientific">Candidatus Campylobacter infans</name>
    <dbReference type="NCBI Taxonomy" id="2561898"/>
    <lineage>
        <taxon>Bacteria</taxon>
        <taxon>Pseudomonadati</taxon>
        <taxon>Campylobacterota</taxon>
        <taxon>Epsilonproteobacteria</taxon>
        <taxon>Campylobacterales</taxon>
        <taxon>Campylobacteraceae</taxon>
        <taxon>Campylobacter</taxon>
    </lineage>
</organism>
<dbReference type="KEGG" id="cinf:CINF_1117"/>
<dbReference type="RefSeq" id="WP_179974809.1">
    <property type="nucleotide sequence ID" value="NZ_CP049075.1"/>
</dbReference>
<dbReference type="EMBL" id="CP049075">
    <property type="protein sequence ID" value="QLI05611.1"/>
    <property type="molecule type" value="Genomic_DNA"/>
</dbReference>
<sequence length="143" mass="16301">MNKTLLIIILLVFLFIILALVLFLLYFSIKSRAKSDIDVIELIKNAKKPSLKQINDFLKSKTASKNDLNIISEYFLANFKLPIKSDKITNEANEQLNFIKYFAGSKNADAKMISALNAALKKLNPDYQNEIDKMEKSGIQNRN</sequence>
<proteinExistence type="predicted"/>
<keyword evidence="1" id="KW-0812">Transmembrane</keyword>
<evidence type="ECO:0000256" key="1">
    <source>
        <dbReference type="SAM" id="Phobius"/>
    </source>
</evidence>
<name>A0A7H9CIX0_9BACT</name>
<gene>
    <name evidence="2" type="ORF">CINF_1117</name>
</gene>
<dbReference type="AlphaFoldDB" id="A0A7H9CIX0"/>